<dbReference type="KEGG" id="snn:EWH46_00015"/>
<protein>
    <submittedName>
        <fullName evidence="2">Uncharacterized protein</fullName>
    </submittedName>
</protein>
<name>A0A5C1PXE3_9BURK</name>
<gene>
    <name evidence="2" type="ORF">EWH46_00015</name>
</gene>
<proteinExistence type="predicted"/>
<organism evidence="2 3">
    <name type="scientific">Sphaerotilus sulfidivorans</name>
    <dbReference type="NCBI Taxonomy" id="639200"/>
    <lineage>
        <taxon>Bacteria</taxon>
        <taxon>Pseudomonadati</taxon>
        <taxon>Pseudomonadota</taxon>
        <taxon>Betaproteobacteria</taxon>
        <taxon>Burkholderiales</taxon>
        <taxon>Sphaerotilaceae</taxon>
        <taxon>Sphaerotilus</taxon>
    </lineage>
</organism>
<evidence type="ECO:0000313" key="3">
    <source>
        <dbReference type="Proteomes" id="UP000323522"/>
    </source>
</evidence>
<dbReference type="Proteomes" id="UP000323522">
    <property type="component" value="Plasmid pSna507_unt13"/>
</dbReference>
<feature type="compositionally biased region" description="Polar residues" evidence="1">
    <location>
        <begin position="57"/>
        <end position="69"/>
    </location>
</feature>
<evidence type="ECO:0000313" key="2">
    <source>
        <dbReference type="EMBL" id="QEM99309.1"/>
    </source>
</evidence>
<sequence length="141" mass="14990">MSERALRYAEGLDEHLRFVFLTGVSKFSKVSLFSGLNNLTDITLDARWSACAATPMRTSTPSSHRSCPDSTATRSAAGTTATTGSAPGSTTPTTCSTCSKAGVRCVLVRDQEPHPSWSSCWLSARFPSQTASTAHQCRAAL</sequence>
<dbReference type="EMBL" id="CP035707">
    <property type="protein sequence ID" value="QEM99309.1"/>
    <property type="molecule type" value="Genomic_DNA"/>
</dbReference>
<dbReference type="AlphaFoldDB" id="A0A5C1PXE3"/>
<reference evidence="2 3" key="1">
    <citation type="submission" date="2019-02" db="EMBL/GenBank/DDBJ databases">
        <title>Complete Genome Sequence and Methylome Analysis of Sphaerotilus natans subsp. sulfidivorans D-507.</title>
        <authorList>
            <person name="Fomenkov A."/>
            <person name="Gridneva E."/>
            <person name="Smolyakov D."/>
            <person name="Dubinina G."/>
            <person name="Vincze T."/>
            <person name="Grabovich M."/>
            <person name="Roberts R.J."/>
        </authorList>
    </citation>
    <scope>NUCLEOTIDE SEQUENCE [LARGE SCALE GENOMIC DNA]</scope>
    <source>
        <strain evidence="2 3">D-507</strain>
        <plasmid evidence="3">psna507_unt13</plasmid>
    </source>
</reference>
<keyword evidence="2" id="KW-0614">Plasmid</keyword>
<accession>A0A5C1PXE3</accession>
<feature type="compositionally biased region" description="Low complexity" evidence="1">
    <location>
        <begin position="70"/>
        <end position="92"/>
    </location>
</feature>
<feature type="region of interest" description="Disordered" evidence="1">
    <location>
        <begin position="57"/>
        <end position="92"/>
    </location>
</feature>
<evidence type="ECO:0000256" key="1">
    <source>
        <dbReference type="SAM" id="MobiDB-lite"/>
    </source>
</evidence>
<geneLocation type="plasmid" evidence="3">
    <name>psna507_unt13</name>
</geneLocation>
<dbReference type="OrthoDB" id="9157603at2"/>